<keyword evidence="6" id="KW-1185">Reference proteome</keyword>
<dbReference type="EMBL" id="JADEWZ010000017">
    <property type="protein sequence ID" value="MBE9116726.1"/>
    <property type="molecule type" value="Genomic_DNA"/>
</dbReference>
<keyword evidence="3" id="KW-0812">Transmembrane</keyword>
<dbReference type="SUPFAM" id="SSF103473">
    <property type="entry name" value="MFS general substrate transporter"/>
    <property type="match status" value="1"/>
</dbReference>
<evidence type="ECO:0000313" key="5">
    <source>
        <dbReference type="EMBL" id="MBE9116726.1"/>
    </source>
</evidence>
<evidence type="ECO:0000313" key="6">
    <source>
        <dbReference type="Proteomes" id="UP000654482"/>
    </source>
</evidence>
<protein>
    <submittedName>
        <fullName evidence="5">Cyclic nucleotide-binding domain-containing protein</fullName>
    </submittedName>
</protein>
<dbReference type="PROSITE" id="PS00888">
    <property type="entry name" value="CNMP_BINDING_1"/>
    <property type="match status" value="1"/>
</dbReference>
<feature type="transmembrane region" description="Helical" evidence="3">
    <location>
        <begin position="52"/>
        <end position="72"/>
    </location>
</feature>
<feature type="domain" description="Cyclic nucleotide-binding" evidence="4">
    <location>
        <begin position="915"/>
        <end position="1023"/>
    </location>
</feature>
<dbReference type="AlphaFoldDB" id="A0A8J7DZR7"/>
<accession>A0A8J7DZR7</accession>
<dbReference type="InterPro" id="IPR018490">
    <property type="entry name" value="cNMP-bd_dom_sf"/>
</dbReference>
<feature type="transmembrane region" description="Helical" evidence="3">
    <location>
        <begin position="84"/>
        <end position="103"/>
    </location>
</feature>
<dbReference type="InterPro" id="IPR014710">
    <property type="entry name" value="RmlC-like_jellyroll"/>
</dbReference>
<dbReference type="Gene3D" id="2.60.120.10">
    <property type="entry name" value="Jelly Rolls"/>
    <property type="match status" value="1"/>
</dbReference>
<feature type="transmembrane region" description="Helical" evidence="3">
    <location>
        <begin position="388"/>
        <end position="408"/>
    </location>
</feature>
<feature type="transmembrane region" description="Helical" evidence="3">
    <location>
        <begin position="149"/>
        <end position="172"/>
    </location>
</feature>
<feature type="transmembrane region" description="Helical" evidence="3">
    <location>
        <begin position="20"/>
        <end position="46"/>
    </location>
</feature>
<evidence type="ECO:0000259" key="4">
    <source>
        <dbReference type="PROSITE" id="PS50042"/>
    </source>
</evidence>
<dbReference type="SUPFAM" id="SSF48371">
    <property type="entry name" value="ARM repeat"/>
    <property type="match status" value="2"/>
</dbReference>
<evidence type="ECO:0000256" key="1">
    <source>
        <dbReference type="ARBA" id="ARBA00022549"/>
    </source>
</evidence>
<feature type="transmembrane region" description="Helical" evidence="3">
    <location>
        <begin position="229"/>
        <end position="254"/>
    </location>
</feature>
<dbReference type="SUPFAM" id="SSF51206">
    <property type="entry name" value="cAMP-binding domain-like"/>
    <property type="match status" value="1"/>
</dbReference>
<keyword evidence="3" id="KW-0472">Membrane</keyword>
<dbReference type="Gene3D" id="1.25.10.10">
    <property type="entry name" value="Leucine-rich Repeat Variant"/>
    <property type="match status" value="1"/>
</dbReference>
<dbReference type="Pfam" id="PF00027">
    <property type="entry name" value="cNMP_binding"/>
    <property type="match status" value="1"/>
</dbReference>
<dbReference type="Pfam" id="PF13646">
    <property type="entry name" value="HEAT_2"/>
    <property type="match status" value="1"/>
</dbReference>
<dbReference type="InterPro" id="IPR000595">
    <property type="entry name" value="cNMP-bd_dom"/>
</dbReference>
<dbReference type="RefSeq" id="WP_194029821.1">
    <property type="nucleotide sequence ID" value="NZ_JADEWZ010000017.1"/>
</dbReference>
<keyword evidence="3" id="KW-1133">Transmembrane helix</keyword>
<sequence length="1041" mass="116418">MLKRIFKKCFALPREQGGRIVHLLLLAVSTMMLNVVGLTVASSLFLSHVGAAYLPLSYILMGVLSLPAYTWLSQVVDRYNRVRLCQGLLGLGISLTLGLRLLLDLDAIAVYYALHIGFYFQWILVPEVLFPSLVSDYFTSLDWKRYAPFIKMAMAFGGLLGGGAIALCATQVPPQDMLWFLPVLYGVVFVQLVYLARSQTPLETNPPTQERSALESLKSLPNLLKQYPIIFFLANSTFFYIILYSIAEFLYLGIYARSFANSQELTSFLGLMRVVNNILPLIVLYVFTRPLIGRWGVSRMNLVYPLTTLGSFLGLTLNFGLPAAIFTNINTDGLDDSTNQPIHNLNFNAVPYNIVGQVRTICNGLMYSVGLAIAGTLLWCSKSLLTPLQIAQMAIGFSILFLGLRYWMGKSYLLSLLTMLRAGSVNLEEIGEGLTRLPNRYNSQVRTLLQSRDRQEQILGLELAQRIDRPSQFLLEVETLLGECSGNLENAIRKFFTQSHDPDLTFYLRCQLSTENEAIRLIVLEALIARKQPLTAQELHPLARSDNPKIKALAYIAQQQAGIADASLKASYGLFWLSELEPEAASLAIRAIRSCGDRQFIPLLTNTIADASSEIKRQGLDVLASLARPDDAHLAELAAAELTDLDPLIRAAALKLLGVAHSNDLLPQIAKALEHPNLAVRLWAASALATYGERCLPWVEGLLHSHRLEVVEAAIAAIGKVQTRAAEEVLFNYLKPDYQLVNSSVRWLQQIPRDCAQWHPLQIAIQDFHDRLIHRVLYILSNLDREGTSSSIRRILNTKDVRLRANALETLASFRYRRFVVPILPLFEPPRDDSDSNTPLDLKLLRKNAIACSDHWIRIGAMLMYHKYPLPLPVTTDPDLLLQTVLEIRPKTPHLDAEMGEDFLAQTLFLKTVPFLEALFLDELLLVNRALQREQFLTEETICTEGTLGRGLYILFEGSVLLKAPVPALLSPSTVLEETAICLKPGQYFGEMSLFDDAPLINTAIARADCTLLILSRQNFEVLTNLYPRLLMSFSPLTCLT</sequence>
<dbReference type="PROSITE" id="PS50042">
    <property type="entry name" value="CNMP_BINDING_3"/>
    <property type="match status" value="1"/>
</dbReference>
<proteinExistence type="predicted"/>
<feature type="transmembrane region" description="Helical" evidence="3">
    <location>
        <begin position="109"/>
        <end position="129"/>
    </location>
</feature>
<feature type="transmembrane region" description="Helical" evidence="3">
    <location>
        <begin position="304"/>
        <end position="326"/>
    </location>
</feature>
<dbReference type="CDD" id="cd00038">
    <property type="entry name" value="CAP_ED"/>
    <property type="match status" value="1"/>
</dbReference>
<dbReference type="InterPro" id="IPR018488">
    <property type="entry name" value="cNMP-bd_CS"/>
</dbReference>
<dbReference type="SMART" id="SM00100">
    <property type="entry name" value="cNMP"/>
    <property type="match status" value="1"/>
</dbReference>
<evidence type="ECO:0000256" key="3">
    <source>
        <dbReference type="SAM" id="Phobius"/>
    </source>
</evidence>
<dbReference type="InterPro" id="IPR016024">
    <property type="entry name" value="ARM-type_fold"/>
</dbReference>
<gene>
    <name evidence="5" type="ORF">IQ249_12525</name>
</gene>
<reference evidence="5" key="1">
    <citation type="submission" date="2020-10" db="EMBL/GenBank/DDBJ databases">
        <authorList>
            <person name="Castelo-Branco R."/>
            <person name="Eusebio N."/>
            <person name="Adriana R."/>
            <person name="Vieira A."/>
            <person name="Brugerolle De Fraissinette N."/>
            <person name="Rezende De Castro R."/>
            <person name="Schneider M.P."/>
            <person name="Vasconcelos V."/>
            <person name="Leao P.N."/>
        </authorList>
    </citation>
    <scope>NUCLEOTIDE SEQUENCE</scope>
    <source>
        <strain evidence="5">LEGE 07157</strain>
    </source>
</reference>
<dbReference type="Proteomes" id="UP000654482">
    <property type="component" value="Unassembled WGS sequence"/>
</dbReference>
<organism evidence="5 6">
    <name type="scientific">Lusitaniella coriacea LEGE 07157</name>
    <dbReference type="NCBI Taxonomy" id="945747"/>
    <lineage>
        <taxon>Bacteria</taxon>
        <taxon>Bacillati</taxon>
        <taxon>Cyanobacteriota</taxon>
        <taxon>Cyanophyceae</taxon>
        <taxon>Spirulinales</taxon>
        <taxon>Lusitaniellaceae</taxon>
        <taxon>Lusitaniella</taxon>
    </lineage>
</organism>
<dbReference type="InterPro" id="IPR011989">
    <property type="entry name" value="ARM-like"/>
</dbReference>
<dbReference type="GO" id="GO:0030089">
    <property type="term" value="C:phycobilisome"/>
    <property type="evidence" value="ECO:0007669"/>
    <property type="project" value="UniProtKB-KW"/>
</dbReference>
<feature type="transmembrane region" description="Helical" evidence="3">
    <location>
        <begin position="274"/>
        <end position="292"/>
    </location>
</feature>
<feature type="transmembrane region" description="Helical" evidence="3">
    <location>
        <begin position="364"/>
        <end position="381"/>
    </location>
</feature>
<keyword evidence="1" id="KW-0042">Antenna complex</keyword>
<feature type="transmembrane region" description="Helical" evidence="3">
    <location>
        <begin position="178"/>
        <end position="196"/>
    </location>
</feature>
<comment type="caution">
    <text evidence="5">The sequence shown here is derived from an EMBL/GenBank/DDBJ whole genome shotgun (WGS) entry which is preliminary data.</text>
</comment>
<keyword evidence="2" id="KW-0605">Phycobilisome</keyword>
<dbReference type="InterPro" id="IPR036259">
    <property type="entry name" value="MFS_trans_sf"/>
</dbReference>
<name>A0A8J7DZR7_9CYAN</name>
<evidence type="ECO:0000256" key="2">
    <source>
        <dbReference type="ARBA" id="ARBA00022738"/>
    </source>
</evidence>